<dbReference type="InterPro" id="IPR036717">
    <property type="entry name" value="GFRP_sf"/>
</dbReference>
<name>A0AAN7ZRZ5_9COLE</name>
<dbReference type="EMBL" id="JAVRBK010000003">
    <property type="protein sequence ID" value="KAK5646671.1"/>
    <property type="molecule type" value="Genomic_DNA"/>
</dbReference>
<dbReference type="Pfam" id="PF06399">
    <property type="entry name" value="GFRP"/>
    <property type="match status" value="1"/>
</dbReference>
<proteinExistence type="predicted"/>
<reference evidence="1 2" key="1">
    <citation type="journal article" date="2024" name="Insects">
        <title>An Improved Chromosome-Level Genome Assembly of the Firefly Pyrocoelia pectoralis.</title>
        <authorList>
            <person name="Fu X."/>
            <person name="Meyer-Rochow V.B."/>
            <person name="Ballantyne L."/>
            <person name="Zhu X."/>
        </authorList>
    </citation>
    <scope>NUCLEOTIDE SEQUENCE [LARGE SCALE GENOMIC DNA]</scope>
    <source>
        <strain evidence="1">XCY_ONT2</strain>
    </source>
</reference>
<organism evidence="1 2">
    <name type="scientific">Pyrocoelia pectoralis</name>
    <dbReference type="NCBI Taxonomy" id="417401"/>
    <lineage>
        <taxon>Eukaryota</taxon>
        <taxon>Metazoa</taxon>
        <taxon>Ecdysozoa</taxon>
        <taxon>Arthropoda</taxon>
        <taxon>Hexapoda</taxon>
        <taxon>Insecta</taxon>
        <taxon>Pterygota</taxon>
        <taxon>Neoptera</taxon>
        <taxon>Endopterygota</taxon>
        <taxon>Coleoptera</taxon>
        <taxon>Polyphaga</taxon>
        <taxon>Elateriformia</taxon>
        <taxon>Elateroidea</taxon>
        <taxon>Lampyridae</taxon>
        <taxon>Lampyrinae</taxon>
        <taxon>Pyrocoelia</taxon>
    </lineage>
</organism>
<protein>
    <recommendedName>
        <fullName evidence="3">GTP cyclohydrolase 1 feedback regulatory protein</fullName>
    </recommendedName>
</protein>
<dbReference type="InterPro" id="IPR009112">
    <property type="entry name" value="GTP_CycHdrlase_I_reg"/>
</dbReference>
<evidence type="ECO:0008006" key="3">
    <source>
        <dbReference type="Google" id="ProtNLM"/>
    </source>
</evidence>
<dbReference type="Gene3D" id="3.30.1410.10">
    <property type="entry name" value="GTP cyclohydrolase I feedback regulatory protein GFRP"/>
    <property type="match status" value="1"/>
</dbReference>
<dbReference type="Proteomes" id="UP001329430">
    <property type="component" value="Chromosome 3"/>
</dbReference>
<keyword evidence="2" id="KW-1185">Reference proteome</keyword>
<dbReference type="GO" id="GO:0009890">
    <property type="term" value="P:negative regulation of biosynthetic process"/>
    <property type="evidence" value="ECO:0007669"/>
    <property type="project" value="InterPro"/>
</dbReference>
<comment type="caution">
    <text evidence="1">The sequence shown here is derived from an EMBL/GenBank/DDBJ whole genome shotgun (WGS) entry which is preliminary data.</text>
</comment>
<gene>
    <name evidence="1" type="ORF">RI129_005135</name>
</gene>
<accession>A0AAN7ZRZ5</accession>
<sequence>MDAPSNVTLPSCTTFVYVAVKASLHAKATAVFGLNKQEEIALTKHFDNFCQEIINGVLLKGAPIQIVNALAELGYKVISTTGESETVWTMQREV</sequence>
<dbReference type="AlphaFoldDB" id="A0AAN7ZRZ5"/>
<evidence type="ECO:0000313" key="2">
    <source>
        <dbReference type="Proteomes" id="UP001329430"/>
    </source>
</evidence>
<evidence type="ECO:0000313" key="1">
    <source>
        <dbReference type="EMBL" id="KAK5646671.1"/>
    </source>
</evidence>